<sequence length="349" mass="38206">MFGFTQSPTACCQTRAHSVYKSHFCGLSCRLRRDYGHSARFLVNRDSTFLSLIGSSLSNSPQANESSTCCNPLANPTPLLIDSDIQAYSAAVAVCGLSAKCQDDQQDHRYSRAWLAKSVLRATTPWQDKALSTLNSLGFPTQSTLTHLGQQSERETPLSSFQQAASPTAHAYQNIFQHLGTILCPKPPSELATIGFSLGQLVYLQDAHADYFKDLKRDHYNPLRYHPHSAFAQTVEQSLSTFQQALAALPTLRHRDVLDAIQLQTSAFHEELLQPPLPSSKRKKRKKKDSSQSTTCCDTCDCCCCADLLECSSCSKSNDTSSICELGDCCDGCDCCGNCSCCDGCSCCN</sequence>
<dbReference type="RefSeq" id="WP_377089535.1">
    <property type="nucleotide sequence ID" value="NZ_JBHSJL010000014.1"/>
</dbReference>
<dbReference type="InterPro" id="IPR043740">
    <property type="entry name" value="DUF5685"/>
</dbReference>
<name>A0ABW4ZCA7_9BACT</name>
<gene>
    <name evidence="1" type="ORF">ACFSW8_12110</name>
</gene>
<dbReference type="Proteomes" id="UP001597389">
    <property type="component" value="Unassembled WGS sequence"/>
</dbReference>
<protein>
    <submittedName>
        <fullName evidence="1">DUF5685 family protein</fullName>
    </submittedName>
</protein>
<keyword evidence="2" id="KW-1185">Reference proteome</keyword>
<accession>A0ABW4ZCA7</accession>
<evidence type="ECO:0000313" key="1">
    <source>
        <dbReference type="EMBL" id="MFD2159645.1"/>
    </source>
</evidence>
<comment type="caution">
    <text evidence="1">The sequence shown here is derived from an EMBL/GenBank/DDBJ whole genome shotgun (WGS) entry which is preliminary data.</text>
</comment>
<reference evidence="2" key="1">
    <citation type="journal article" date="2019" name="Int. J. Syst. Evol. Microbiol.">
        <title>The Global Catalogue of Microorganisms (GCM) 10K type strain sequencing project: providing services to taxonomists for standard genome sequencing and annotation.</title>
        <authorList>
            <consortium name="The Broad Institute Genomics Platform"/>
            <consortium name="The Broad Institute Genome Sequencing Center for Infectious Disease"/>
            <person name="Wu L."/>
            <person name="Ma J."/>
        </authorList>
    </citation>
    <scope>NUCLEOTIDE SEQUENCE [LARGE SCALE GENOMIC DNA]</scope>
    <source>
        <strain evidence="2">CCUG 57942</strain>
    </source>
</reference>
<dbReference type="EMBL" id="JBHUJB010000049">
    <property type="protein sequence ID" value="MFD2159645.1"/>
    <property type="molecule type" value="Genomic_DNA"/>
</dbReference>
<evidence type="ECO:0000313" key="2">
    <source>
        <dbReference type="Proteomes" id="UP001597389"/>
    </source>
</evidence>
<organism evidence="1 2">
    <name type="scientific">Rubritalea tangerina</name>
    <dbReference type="NCBI Taxonomy" id="430798"/>
    <lineage>
        <taxon>Bacteria</taxon>
        <taxon>Pseudomonadati</taxon>
        <taxon>Verrucomicrobiota</taxon>
        <taxon>Verrucomicrobiia</taxon>
        <taxon>Verrucomicrobiales</taxon>
        <taxon>Rubritaleaceae</taxon>
        <taxon>Rubritalea</taxon>
    </lineage>
</organism>
<dbReference type="Pfam" id="PF18937">
    <property type="entry name" value="DUF5685"/>
    <property type="match status" value="1"/>
</dbReference>
<proteinExistence type="predicted"/>